<dbReference type="Proteomes" id="UP000814207">
    <property type="component" value="Unassembled WGS sequence"/>
</dbReference>
<feature type="signal peptide" evidence="1">
    <location>
        <begin position="1"/>
        <end position="20"/>
    </location>
</feature>
<name>A0A9Q3ZZ86_PSESX</name>
<dbReference type="Pfam" id="PF06551">
    <property type="entry name" value="DUF1120"/>
    <property type="match status" value="1"/>
</dbReference>
<evidence type="ECO:0000313" key="3">
    <source>
        <dbReference type="Proteomes" id="UP000814207"/>
    </source>
</evidence>
<dbReference type="EMBL" id="WKEU01000058">
    <property type="protein sequence ID" value="MCF5064167.1"/>
    <property type="molecule type" value="Genomic_DNA"/>
</dbReference>
<dbReference type="InterPro" id="IPR010546">
    <property type="entry name" value="DUF1120"/>
</dbReference>
<protein>
    <submittedName>
        <fullName evidence="2">DUF1120 domain-containing protein</fullName>
    </submittedName>
</protein>
<evidence type="ECO:0000256" key="1">
    <source>
        <dbReference type="SAM" id="SignalP"/>
    </source>
</evidence>
<evidence type="ECO:0000313" key="2">
    <source>
        <dbReference type="EMBL" id="MCF5064167.1"/>
    </source>
</evidence>
<reference evidence="2" key="1">
    <citation type="submission" date="2019-11" db="EMBL/GenBank/DDBJ databases">
        <title>Epiphytic Pseudomonas syringae from cherry orchards.</title>
        <authorList>
            <person name="Hulin M.T."/>
        </authorList>
    </citation>
    <scope>NUCLEOTIDE SEQUENCE</scope>
    <source>
        <strain evidence="2">PA-6-9A</strain>
    </source>
</reference>
<keyword evidence="1" id="KW-0732">Signal</keyword>
<organism evidence="2 3">
    <name type="scientific">Pseudomonas syringae</name>
    <dbReference type="NCBI Taxonomy" id="317"/>
    <lineage>
        <taxon>Bacteria</taxon>
        <taxon>Pseudomonadati</taxon>
        <taxon>Pseudomonadota</taxon>
        <taxon>Gammaproteobacteria</taxon>
        <taxon>Pseudomonadales</taxon>
        <taxon>Pseudomonadaceae</taxon>
        <taxon>Pseudomonas</taxon>
    </lineage>
</organism>
<feature type="chain" id="PRO_5040364333" evidence="1">
    <location>
        <begin position="21"/>
        <end position="207"/>
    </location>
</feature>
<accession>A0A9Q3ZZ86</accession>
<sequence length="207" mass="21541">MKKLLPPLLAALLLSESALASPASATDLNIRGRITPSACQPSLTNGGAIDHGKLAAKDLNVEDITILPQHRLQLSLHCEGATLLAMTTVDNRAGSSTVPSLHGLGLINGTEKLGYLALSLVDPVSDSGPMRTIMSTNNGATWRSGSNLTHAALLAVTGANNPSNVPAAITTLDAVVVYYTYIAPAKTLTLTEEVPIDGHATLQVKYL</sequence>
<proteinExistence type="predicted"/>
<gene>
    <name evidence="2" type="ORF">GIW73_14595</name>
</gene>
<dbReference type="AlphaFoldDB" id="A0A9Q3ZZ86"/>
<comment type="caution">
    <text evidence="2">The sequence shown here is derived from an EMBL/GenBank/DDBJ whole genome shotgun (WGS) entry which is preliminary data.</text>
</comment>